<evidence type="ECO:0000313" key="4">
    <source>
        <dbReference type="Proteomes" id="UP001138500"/>
    </source>
</evidence>
<comment type="caution">
    <text evidence="3">The sequence shown here is derived from an EMBL/GenBank/DDBJ whole genome shotgun (WGS) entry which is preliminary data.</text>
</comment>
<accession>A0A9W7SS71</accession>
<reference evidence="3 4" key="2">
    <citation type="journal article" date="2021" name="Curr. Genet.">
        <title>Genetic response to nitrogen starvation in the aggressive Eucalyptus foliar pathogen Teratosphaeria destructans.</title>
        <authorList>
            <person name="Havenga M."/>
            <person name="Wingfield B.D."/>
            <person name="Wingfield M.J."/>
            <person name="Dreyer L.L."/>
            <person name="Roets F."/>
            <person name="Aylward J."/>
        </authorList>
    </citation>
    <scope>NUCLEOTIDE SEQUENCE [LARGE SCALE GENOMIC DNA]</scope>
    <source>
        <strain evidence="3">CMW44962</strain>
    </source>
</reference>
<dbReference type="OrthoDB" id="2014201at2759"/>
<gene>
    <name evidence="3" type="ORF">Tdes44962_MAKER09748</name>
</gene>
<dbReference type="InterPro" id="IPR029044">
    <property type="entry name" value="Nucleotide-diphossugar_trans"/>
</dbReference>
<protein>
    <recommendedName>
        <fullName evidence="5">Nucleotide-diphospho-sugar transferase</fullName>
    </recommendedName>
</protein>
<feature type="compositionally biased region" description="Polar residues" evidence="1">
    <location>
        <begin position="329"/>
        <end position="339"/>
    </location>
</feature>
<evidence type="ECO:0000313" key="3">
    <source>
        <dbReference type="EMBL" id="KAH9827368.1"/>
    </source>
</evidence>
<feature type="region of interest" description="Disordered" evidence="1">
    <location>
        <begin position="371"/>
        <end position="397"/>
    </location>
</feature>
<dbReference type="AlphaFoldDB" id="A0A9W7SS71"/>
<name>A0A9W7SS71_9PEZI</name>
<dbReference type="Gene3D" id="3.90.550.10">
    <property type="entry name" value="Spore Coat Polysaccharide Biosynthesis Protein SpsA, Chain A"/>
    <property type="match status" value="1"/>
</dbReference>
<proteinExistence type="predicted"/>
<dbReference type="EMBL" id="RIBY02001888">
    <property type="protein sequence ID" value="KAH9827368.1"/>
    <property type="molecule type" value="Genomic_DNA"/>
</dbReference>
<feature type="signal peptide" evidence="2">
    <location>
        <begin position="1"/>
        <end position="19"/>
    </location>
</feature>
<reference evidence="3 4" key="1">
    <citation type="journal article" date="2018" name="IMA Fungus">
        <title>IMA Genome-F 10: Nine draft genome sequences of Claviceps purpurea s.lat., including C. arundinis, C. humidiphila, and C. cf. spartinae, pseudomolecules for the pitch canker pathogen Fusarium circinatum, draft genome of Davidsoniella eucalypti, Grosmannia galeiformis, Quambalaria eucalypti, and Teratosphaeria destructans.</title>
        <authorList>
            <person name="Wingfield B.D."/>
            <person name="Liu M."/>
            <person name="Nguyen H.D."/>
            <person name="Lane F.A."/>
            <person name="Morgan S.W."/>
            <person name="De Vos L."/>
            <person name="Wilken P.M."/>
            <person name="Duong T.A."/>
            <person name="Aylward J."/>
            <person name="Coetzee M.P."/>
            <person name="Dadej K."/>
            <person name="De Beer Z.W."/>
            <person name="Findlay W."/>
            <person name="Havenga M."/>
            <person name="Kolarik M."/>
            <person name="Menzies J.G."/>
            <person name="Naidoo K."/>
            <person name="Pochopski O."/>
            <person name="Shoukouhi P."/>
            <person name="Santana Q.C."/>
            <person name="Seifert K.A."/>
            <person name="Soal N."/>
            <person name="Steenkamp E.T."/>
            <person name="Tatham C.T."/>
            <person name="van der Nest M.A."/>
            <person name="Wingfield M.J."/>
        </authorList>
    </citation>
    <scope>NUCLEOTIDE SEQUENCE [LARGE SCALE GENOMIC DNA]</scope>
    <source>
        <strain evidence="3">CMW44962</strain>
    </source>
</reference>
<evidence type="ECO:0000256" key="1">
    <source>
        <dbReference type="SAM" id="MobiDB-lite"/>
    </source>
</evidence>
<organism evidence="3 4">
    <name type="scientific">Teratosphaeria destructans</name>
    <dbReference type="NCBI Taxonomy" id="418781"/>
    <lineage>
        <taxon>Eukaryota</taxon>
        <taxon>Fungi</taxon>
        <taxon>Dikarya</taxon>
        <taxon>Ascomycota</taxon>
        <taxon>Pezizomycotina</taxon>
        <taxon>Dothideomycetes</taxon>
        <taxon>Dothideomycetidae</taxon>
        <taxon>Mycosphaerellales</taxon>
        <taxon>Teratosphaeriaceae</taxon>
        <taxon>Teratosphaeria</taxon>
    </lineage>
</organism>
<feature type="chain" id="PRO_5040801109" description="Nucleotide-diphospho-sugar transferase" evidence="2">
    <location>
        <begin position="20"/>
        <end position="465"/>
    </location>
</feature>
<evidence type="ECO:0000256" key="2">
    <source>
        <dbReference type="SAM" id="SignalP"/>
    </source>
</evidence>
<feature type="region of interest" description="Disordered" evidence="1">
    <location>
        <begin position="309"/>
        <end position="341"/>
    </location>
</feature>
<sequence>MTPLASASIILSLTFLLWTSLRYLKHEDWTLPTSQSSRQHADLVSDLMSENSRLQALQALQSAATTNETETDHDSTSDRNEEGFAYVFYATADPYACSVLVNIHRLHDLLHVTYPIHVLVSSAISETYIDAFRSAGVTVHVERAPPLKGTGASYYQDCLLKLVAFKLHEWDPTLKRVLAFDSDQLVMKNLDHLFVGLPDVDLAAPRAYWLAKDFLASTFLMINLSDRLWRTVETALATVQYNKFDMDLINEVLGETVMMLSGEYVTLNSHWEDWGLPSWYHASEGLNLTTVNLYNQLLKSGMLPGRALAGRHETESSRNEGGDPRADPAQSQPESSIDPAQSLHPHTMVAAKPEVPSARPLTPMRRPFGPRPVISHQPPLVTADSHPSDSKPRFPAGHPFSQELYRLQDAAAVIHFTAAGKPWMHSPEHVRDMKPDAHPALAEQFELWRATAADVCPGGIPGEKD</sequence>
<keyword evidence="2" id="KW-0732">Signal</keyword>
<feature type="compositionally biased region" description="Basic and acidic residues" evidence="1">
    <location>
        <begin position="310"/>
        <end position="326"/>
    </location>
</feature>
<dbReference type="SUPFAM" id="SSF53448">
    <property type="entry name" value="Nucleotide-diphospho-sugar transferases"/>
    <property type="match status" value="1"/>
</dbReference>
<keyword evidence="4" id="KW-1185">Reference proteome</keyword>
<dbReference type="Proteomes" id="UP001138500">
    <property type="component" value="Unassembled WGS sequence"/>
</dbReference>
<evidence type="ECO:0008006" key="5">
    <source>
        <dbReference type="Google" id="ProtNLM"/>
    </source>
</evidence>
<dbReference type="InterPro" id="IPR050587">
    <property type="entry name" value="GNT1/Glycosyltrans_8"/>
</dbReference>
<dbReference type="PANTHER" id="PTHR11183">
    <property type="entry name" value="GLYCOGENIN SUBFAMILY MEMBER"/>
    <property type="match status" value="1"/>
</dbReference>